<dbReference type="AlphaFoldDB" id="X1MRA5"/>
<dbReference type="Gene3D" id="1.10.285.20">
    <property type="entry name" value="Uncharacterised protein PF01937, DUF89, domain 2"/>
    <property type="match status" value="1"/>
</dbReference>
<feature type="non-terminal residue" evidence="2">
    <location>
        <position position="202"/>
    </location>
</feature>
<reference evidence="2" key="1">
    <citation type="journal article" date="2014" name="Front. Microbiol.">
        <title>High frequency of phylogenetically diverse reductive dehalogenase-homologous genes in deep subseafloor sedimentary metagenomes.</title>
        <authorList>
            <person name="Kawai M."/>
            <person name="Futagami T."/>
            <person name="Toyoda A."/>
            <person name="Takaki Y."/>
            <person name="Nishi S."/>
            <person name="Hori S."/>
            <person name="Arai W."/>
            <person name="Tsubouchi T."/>
            <person name="Morono Y."/>
            <person name="Uchiyama I."/>
            <person name="Ito T."/>
            <person name="Fujiyama A."/>
            <person name="Inagaki F."/>
            <person name="Takami H."/>
        </authorList>
    </citation>
    <scope>NUCLEOTIDE SEQUENCE</scope>
    <source>
        <strain evidence="2">Expedition CK06-06</strain>
    </source>
</reference>
<dbReference type="Gene3D" id="1.10.8.380">
    <property type="entry name" value="Uncharacterised protein PF01937, DUF89, domain 1"/>
    <property type="match status" value="1"/>
</dbReference>
<name>X1MRA5_9ZZZZ</name>
<protein>
    <recommendedName>
        <fullName evidence="1">Damage-control phosphatase ARMT1-like metal-binding domain-containing protein</fullName>
    </recommendedName>
</protein>
<dbReference type="InterPro" id="IPR002791">
    <property type="entry name" value="ARMT1-like_metal-bd"/>
</dbReference>
<organism evidence="2">
    <name type="scientific">marine sediment metagenome</name>
    <dbReference type="NCBI Taxonomy" id="412755"/>
    <lineage>
        <taxon>unclassified sequences</taxon>
        <taxon>metagenomes</taxon>
        <taxon>ecological metagenomes</taxon>
    </lineage>
</organism>
<dbReference type="SUPFAM" id="SSF111321">
    <property type="entry name" value="AF1104-like"/>
    <property type="match status" value="1"/>
</dbReference>
<accession>X1MRA5</accession>
<gene>
    <name evidence="2" type="ORF">S06H3_37050</name>
</gene>
<dbReference type="InterPro" id="IPR036075">
    <property type="entry name" value="ARMT-1-like_metal-bd_sf"/>
</dbReference>
<dbReference type="Gene3D" id="3.40.50.10880">
    <property type="entry name" value="Uncharacterised protein PF01937, DUF89, domain 3"/>
    <property type="match status" value="1"/>
</dbReference>
<dbReference type="Pfam" id="PF01937">
    <property type="entry name" value="ARMT1-like_dom"/>
    <property type="match status" value="1"/>
</dbReference>
<evidence type="ECO:0000313" key="2">
    <source>
        <dbReference type="EMBL" id="GAI20546.1"/>
    </source>
</evidence>
<proteinExistence type="predicted"/>
<sequence>MKLAPECYECLQKLIRQAVYLATDDASLKQRAIEKAMKMLDDEFFYSQLSIIIATKIHKIVRAVTHNHDPYRTMKEREMALVRELYPDLSLSAEAASLDLSERGREQSNHYKDELREYLKLAAVANAIDFFRQPAAIKEDIRKAVSFAVDDSKYLETRLREAGKVLYLADNAGELYFDLPLVKWMKQFAQVIYVVKPSPVQD</sequence>
<dbReference type="EMBL" id="BARV01022479">
    <property type="protein sequence ID" value="GAI20546.1"/>
    <property type="molecule type" value="Genomic_DNA"/>
</dbReference>
<comment type="caution">
    <text evidence="2">The sequence shown here is derived from an EMBL/GenBank/DDBJ whole genome shotgun (WGS) entry which is preliminary data.</text>
</comment>
<feature type="domain" description="Damage-control phosphatase ARMT1-like metal-binding" evidence="1">
    <location>
        <begin position="4"/>
        <end position="200"/>
    </location>
</feature>
<evidence type="ECO:0000259" key="1">
    <source>
        <dbReference type="Pfam" id="PF01937"/>
    </source>
</evidence>